<keyword evidence="5 8" id="KW-1133">Transmembrane helix</keyword>
<feature type="region of interest" description="Disordered" evidence="7">
    <location>
        <begin position="404"/>
        <end position="453"/>
    </location>
</feature>
<dbReference type="Pfam" id="PF03176">
    <property type="entry name" value="MMPL"/>
    <property type="match status" value="2"/>
</dbReference>
<feature type="transmembrane region" description="Helical" evidence="8">
    <location>
        <begin position="300"/>
        <end position="325"/>
    </location>
</feature>
<evidence type="ECO:0000256" key="6">
    <source>
        <dbReference type="ARBA" id="ARBA00023136"/>
    </source>
</evidence>
<feature type="transmembrane region" description="Helical" evidence="8">
    <location>
        <begin position="227"/>
        <end position="246"/>
    </location>
</feature>
<evidence type="ECO:0000313" key="10">
    <source>
        <dbReference type="EMBL" id="CAE0667366.1"/>
    </source>
</evidence>
<feature type="compositionally biased region" description="Basic and acidic residues" evidence="7">
    <location>
        <begin position="877"/>
        <end position="893"/>
    </location>
</feature>
<name>A0A7S3YZZ9_9EUKA</name>
<feature type="domain" description="Membrane transport protein MMPL" evidence="9">
    <location>
        <begin position="617"/>
        <end position="855"/>
    </location>
</feature>
<dbReference type="PANTHER" id="PTHR33406:SF6">
    <property type="entry name" value="MEMBRANE PROTEIN YDGH-RELATED"/>
    <property type="match status" value="1"/>
</dbReference>
<evidence type="ECO:0000256" key="4">
    <source>
        <dbReference type="ARBA" id="ARBA00022692"/>
    </source>
</evidence>
<comment type="similarity">
    <text evidence="2">Belongs to the resistance-nodulation-cell division (RND) (TC 2.A.6) family. MmpL subfamily.</text>
</comment>
<keyword evidence="3" id="KW-1003">Cell membrane</keyword>
<dbReference type="AlphaFoldDB" id="A0A7S3YZZ9"/>
<feature type="transmembrane region" description="Helical" evidence="8">
    <location>
        <begin position="258"/>
        <end position="279"/>
    </location>
</feature>
<feature type="transmembrane region" description="Helical" evidence="8">
    <location>
        <begin position="786"/>
        <end position="810"/>
    </location>
</feature>
<feature type="transmembrane region" description="Helical" evidence="8">
    <location>
        <begin position="675"/>
        <end position="697"/>
    </location>
</feature>
<protein>
    <recommendedName>
        <fullName evidence="9">Membrane transport protein MMPL domain-containing protein</fullName>
    </recommendedName>
</protein>
<evidence type="ECO:0000256" key="5">
    <source>
        <dbReference type="ARBA" id="ARBA00022989"/>
    </source>
</evidence>
<dbReference type="SUPFAM" id="SSF82866">
    <property type="entry name" value="Multidrug efflux transporter AcrB transmembrane domain"/>
    <property type="match status" value="2"/>
</dbReference>
<evidence type="ECO:0000259" key="9">
    <source>
        <dbReference type="Pfam" id="PF03176"/>
    </source>
</evidence>
<proteinExistence type="inferred from homology"/>
<dbReference type="InterPro" id="IPR004869">
    <property type="entry name" value="MMPL_dom"/>
</dbReference>
<comment type="subcellular location">
    <subcellularLocation>
        <location evidence="1">Cell membrane</location>
        <topology evidence="1">Multi-pass membrane protein</topology>
    </subcellularLocation>
</comment>
<reference evidence="10" key="1">
    <citation type="submission" date="2021-01" db="EMBL/GenBank/DDBJ databases">
        <authorList>
            <person name="Corre E."/>
            <person name="Pelletier E."/>
            <person name="Niang G."/>
            <person name="Scheremetjew M."/>
            <person name="Finn R."/>
            <person name="Kale V."/>
            <person name="Holt S."/>
            <person name="Cochrane G."/>
            <person name="Meng A."/>
            <person name="Brown T."/>
            <person name="Cohen L."/>
        </authorList>
    </citation>
    <scope>NUCLEOTIDE SEQUENCE</scope>
    <source>
        <strain evidence="10">CCCM811</strain>
    </source>
</reference>
<feature type="transmembrane region" description="Helical" evidence="8">
    <location>
        <begin position="480"/>
        <end position="500"/>
    </location>
</feature>
<keyword evidence="4 8" id="KW-0812">Transmembrane</keyword>
<feature type="compositionally biased region" description="Gly residues" evidence="7">
    <location>
        <begin position="909"/>
        <end position="918"/>
    </location>
</feature>
<keyword evidence="6 8" id="KW-0472">Membrane</keyword>
<dbReference type="EMBL" id="HBIV01026478">
    <property type="protein sequence ID" value="CAE0667366.1"/>
    <property type="molecule type" value="Transcribed_RNA"/>
</dbReference>
<evidence type="ECO:0000256" key="2">
    <source>
        <dbReference type="ARBA" id="ARBA00010157"/>
    </source>
</evidence>
<gene>
    <name evidence="10" type="ORF">LGLO00237_LOCUS18987</name>
</gene>
<feature type="compositionally biased region" description="Acidic residues" evidence="7">
    <location>
        <begin position="432"/>
        <end position="445"/>
    </location>
</feature>
<dbReference type="Gene3D" id="1.20.1640.10">
    <property type="entry name" value="Multidrug efflux transporter AcrB transmembrane domain"/>
    <property type="match status" value="2"/>
</dbReference>
<feature type="transmembrane region" description="Helical" evidence="8">
    <location>
        <begin position="21"/>
        <end position="42"/>
    </location>
</feature>
<accession>A0A7S3YZZ9</accession>
<organism evidence="10">
    <name type="scientific">Lotharella globosa</name>
    <dbReference type="NCBI Taxonomy" id="91324"/>
    <lineage>
        <taxon>Eukaryota</taxon>
        <taxon>Sar</taxon>
        <taxon>Rhizaria</taxon>
        <taxon>Cercozoa</taxon>
        <taxon>Chlorarachniophyceae</taxon>
        <taxon>Lotharella</taxon>
    </lineage>
</organism>
<evidence type="ECO:0000256" key="3">
    <source>
        <dbReference type="ARBA" id="ARBA00022475"/>
    </source>
</evidence>
<evidence type="ECO:0000256" key="1">
    <source>
        <dbReference type="ARBA" id="ARBA00004651"/>
    </source>
</evidence>
<evidence type="ECO:0000256" key="8">
    <source>
        <dbReference type="SAM" id="Phobius"/>
    </source>
</evidence>
<feature type="transmembrane region" description="Helical" evidence="8">
    <location>
        <begin position="743"/>
        <end position="765"/>
    </location>
</feature>
<feature type="transmembrane region" description="Helical" evidence="8">
    <location>
        <begin position="331"/>
        <end position="359"/>
    </location>
</feature>
<feature type="domain" description="Membrane transport protein MMPL" evidence="9">
    <location>
        <begin position="128"/>
        <end position="358"/>
    </location>
</feature>
<sequence>MCCSVRKAFDRYFDLLIKVKYFVIVFWLIVLGLGAGFGLQFLGAVSIEVTPPKGTPSHDAKQAFGDLFPTKSEQQSYLLYFECSECSHIVNSVTYYRTQRLLDAAASWRGGYITGNLTYWTYPNTTQTGFMAAKQTLISRSNKSMIAVLDASPEHETADLKEFVTHMRSSISDLNVGGGEYVGMLGSNTILVDSVEESSTTVTKIDLIVLPMALAVLMYVVQSWRMIVIPLFNVATTLLSSFAMMYGLTKYTAKAPSFVPSVMEAMVIALSIDYSLFLLTRYRFEVLHNGRRGTKAVREAIFFAGEVVFMSGLTLVSCFLGMTGFPTQTVYMVGVGCSLCLTMALIINLTMTPALLLAFPSFFTTFQFLPFCTKKEGPGVVTSDDQNNDVGDVDYILADNDNDEGRVEDANNGMPRPGSGLSVNDKAPDGDGIGDEADDEDDDGFGMDYESEQRRRLDEKSNLQKSYWYLSTKACIKWPYVFLTILIPLALIAPATVHLFDFKYSIDSTQIAPRNSQSIECLNKLKANFPLGLMDPLYVIVDGRSQGDYPVKSTPFFEATSYLSSQLASKTACGSEGVTSIAFLHNTRISWENAEKLLDTDGFYPVYFNNSVNQPLNAALITLTTPFEPFGDEVKDFTKTVRDAFKDPNLNGSYDYHLVGAPIWMVDATDITFKLFPIIIAVTVAAIFVMISCLLVSAFIPLRYAFTLVFPLSFIFGLAVMVYQDGVMEWLSWSALRSTDGMYWLTPIITFPICTGLALDYDIFLMCRVAEYRMEGYTNKASILKAVHETGGIITAAGVIMAIAFGGMMFSQTDTVNQIGWILFSSVLFDTFVVRTVLVPAVLMLAGPVNWWPRKVPKEGLKDEFGAPAANAGAMEARPDYESWDNDDHKESLRNLSAGASQKSPGEINGDGTGWNSL</sequence>
<dbReference type="InterPro" id="IPR050545">
    <property type="entry name" value="Mycobact_MmpL"/>
</dbReference>
<evidence type="ECO:0000256" key="7">
    <source>
        <dbReference type="SAM" id="MobiDB-lite"/>
    </source>
</evidence>
<dbReference type="GO" id="GO:0005886">
    <property type="term" value="C:plasma membrane"/>
    <property type="evidence" value="ECO:0007669"/>
    <property type="project" value="UniProtKB-SubCell"/>
</dbReference>
<feature type="transmembrane region" description="Helical" evidence="8">
    <location>
        <begin position="201"/>
        <end position="220"/>
    </location>
</feature>
<dbReference type="PANTHER" id="PTHR33406">
    <property type="entry name" value="MEMBRANE PROTEIN MJ1562-RELATED"/>
    <property type="match status" value="1"/>
</dbReference>
<feature type="transmembrane region" description="Helical" evidence="8">
    <location>
        <begin position="822"/>
        <end position="846"/>
    </location>
</feature>
<feature type="region of interest" description="Disordered" evidence="7">
    <location>
        <begin position="876"/>
        <end position="918"/>
    </location>
</feature>
<feature type="compositionally biased region" description="Polar residues" evidence="7">
    <location>
        <begin position="894"/>
        <end position="904"/>
    </location>
</feature>
<feature type="transmembrane region" description="Helical" evidence="8">
    <location>
        <begin position="704"/>
        <end position="723"/>
    </location>
</feature>